<dbReference type="EMBL" id="BAAAQD010000017">
    <property type="protein sequence ID" value="GAA1543145.1"/>
    <property type="molecule type" value="Genomic_DNA"/>
</dbReference>
<dbReference type="InterPro" id="IPR035952">
    <property type="entry name" value="Rhomboid-like_sf"/>
</dbReference>
<dbReference type="InterPro" id="IPR022764">
    <property type="entry name" value="Peptidase_S54_rhomboid_dom"/>
</dbReference>
<gene>
    <name evidence="7" type="ORF">GCM10009827_073460</name>
</gene>
<dbReference type="GO" id="GO:0006508">
    <property type="term" value="P:proteolysis"/>
    <property type="evidence" value="ECO:0007669"/>
    <property type="project" value="UniProtKB-KW"/>
</dbReference>
<evidence type="ECO:0000256" key="2">
    <source>
        <dbReference type="ARBA" id="ARBA00022692"/>
    </source>
</evidence>
<keyword evidence="7" id="KW-0378">Hydrolase</keyword>
<accession>A0ABN2BM94</accession>
<name>A0ABN2BM94_9ACTN</name>
<comment type="subcellular location">
    <subcellularLocation>
        <location evidence="1">Membrane</location>
        <topology evidence="1">Multi-pass membrane protein</topology>
    </subcellularLocation>
</comment>
<keyword evidence="7" id="KW-0645">Protease</keyword>
<organism evidence="7 8">
    <name type="scientific">Dactylosporangium maewongense</name>
    <dbReference type="NCBI Taxonomy" id="634393"/>
    <lineage>
        <taxon>Bacteria</taxon>
        <taxon>Bacillati</taxon>
        <taxon>Actinomycetota</taxon>
        <taxon>Actinomycetes</taxon>
        <taxon>Micromonosporales</taxon>
        <taxon>Micromonosporaceae</taxon>
        <taxon>Dactylosporangium</taxon>
    </lineage>
</organism>
<keyword evidence="2 5" id="KW-0812">Transmembrane</keyword>
<dbReference type="Pfam" id="PF01694">
    <property type="entry name" value="Rhomboid"/>
    <property type="match status" value="1"/>
</dbReference>
<evidence type="ECO:0000259" key="6">
    <source>
        <dbReference type="Pfam" id="PF01694"/>
    </source>
</evidence>
<feature type="domain" description="Peptidase S54 rhomboid" evidence="6">
    <location>
        <begin position="67"/>
        <end position="187"/>
    </location>
</feature>
<dbReference type="GO" id="GO:0008233">
    <property type="term" value="F:peptidase activity"/>
    <property type="evidence" value="ECO:0007669"/>
    <property type="project" value="UniProtKB-KW"/>
</dbReference>
<evidence type="ECO:0000313" key="7">
    <source>
        <dbReference type="EMBL" id="GAA1543145.1"/>
    </source>
</evidence>
<evidence type="ECO:0000256" key="1">
    <source>
        <dbReference type="ARBA" id="ARBA00004141"/>
    </source>
</evidence>
<keyword evidence="3 5" id="KW-1133">Transmembrane helix</keyword>
<reference evidence="7 8" key="1">
    <citation type="journal article" date="2019" name="Int. J. Syst. Evol. Microbiol.">
        <title>The Global Catalogue of Microorganisms (GCM) 10K type strain sequencing project: providing services to taxonomists for standard genome sequencing and annotation.</title>
        <authorList>
            <consortium name="The Broad Institute Genomics Platform"/>
            <consortium name="The Broad Institute Genome Sequencing Center for Infectious Disease"/>
            <person name="Wu L."/>
            <person name="Ma J."/>
        </authorList>
    </citation>
    <scope>NUCLEOTIDE SEQUENCE [LARGE SCALE GENOMIC DNA]</scope>
    <source>
        <strain evidence="7 8">JCM 15933</strain>
    </source>
</reference>
<evidence type="ECO:0000256" key="5">
    <source>
        <dbReference type="SAM" id="Phobius"/>
    </source>
</evidence>
<feature type="transmembrane region" description="Helical" evidence="5">
    <location>
        <begin position="139"/>
        <end position="160"/>
    </location>
</feature>
<keyword evidence="4 5" id="KW-0472">Membrane</keyword>
<evidence type="ECO:0000256" key="4">
    <source>
        <dbReference type="ARBA" id="ARBA00023136"/>
    </source>
</evidence>
<comment type="caution">
    <text evidence="7">The sequence shown here is derived from an EMBL/GenBank/DDBJ whole genome shotgun (WGS) entry which is preliminary data.</text>
</comment>
<keyword evidence="8" id="KW-1185">Reference proteome</keyword>
<sequence>MAVLYVALLVTAGWAGAGLPRPAGPAKVPVATLVAVAVVAVVSGLQLTVAPGLFEALRRDRTAIADGQVWRLVSSFVVQDSGWTGTVFNLVALAVLGTLAERRWGAARWLVLAGTVQVLGGLWGLVVLPVGAGSSLVDFGLAASLAAAALVLGTSVQVRVLGTVSLVAALVLLVLGDVHGGAATLGAAAGVTLAVQQRRSIGSVHV</sequence>
<protein>
    <submittedName>
        <fullName evidence="7">Rhomboid family intramembrane serine protease</fullName>
    </submittedName>
</protein>
<dbReference type="Proteomes" id="UP001501470">
    <property type="component" value="Unassembled WGS sequence"/>
</dbReference>
<dbReference type="Gene3D" id="1.20.1540.10">
    <property type="entry name" value="Rhomboid-like"/>
    <property type="match status" value="1"/>
</dbReference>
<feature type="transmembrane region" description="Helical" evidence="5">
    <location>
        <begin position="166"/>
        <end position="195"/>
    </location>
</feature>
<evidence type="ECO:0000256" key="3">
    <source>
        <dbReference type="ARBA" id="ARBA00022989"/>
    </source>
</evidence>
<feature type="transmembrane region" description="Helical" evidence="5">
    <location>
        <begin position="106"/>
        <end position="127"/>
    </location>
</feature>
<dbReference type="SUPFAM" id="SSF144091">
    <property type="entry name" value="Rhomboid-like"/>
    <property type="match status" value="1"/>
</dbReference>
<dbReference type="RefSeq" id="WP_344507414.1">
    <property type="nucleotide sequence ID" value="NZ_BAAAQD010000017.1"/>
</dbReference>
<feature type="transmembrane region" description="Helical" evidence="5">
    <location>
        <begin position="31"/>
        <end position="54"/>
    </location>
</feature>
<proteinExistence type="predicted"/>
<evidence type="ECO:0000313" key="8">
    <source>
        <dbReference type="Proteomes" id="UP001501470"/>
    </source>
</evidence>